<evidence type="ECO:0000313" key="5">
    <source>
        <dbReference type="Proteomes" id="UP000254476"/>
    </source>
</evidence>
<dbReference type="RefSeq" id="WP_058498759.1">
    <property type="nucleotide sequence ID" value="NZ_CAAAHW010000001.1"/>
</dbReference>
<protein>
    <submittedName>
        <fullName evidence="3">Uncharacterized protein</fullName>
    </submittedName>
</protein>
<evidence type="ECO:0000313" key="3">
    <source>
        <dbReference type="EMBL" id="STX43594.1"/>
    </source>
</evidence>
<feature type="transmembrane region" description="Helical" evidence="1">
    <location>
        <begin position="23"/>
        <end position="44"/>
    </location>
</feature>
<dbReference type="STRING" id="45066.Lgra_1606"/>
<dbReference type="Proteomes" id="UP000054691">
    <property type="component" value="Unassembled WGS sequence"/>
</dbReference>
<dbReference type="EMBL" id="UGOB01000001">
    <property type="protein sequence ID" value="STX43594.1"/>
    <property type="molecule type" value="Genomic_DNA"/>
</dbReference>
<keyword evidence="1" id="KW-0812">Transmembrane</keyword>
<dbReference type="Proteomes" id="UP000254476">
    <property type="component" value="Unassembled WGS sequence"/>
</dbReference>
<name>A0A378J706_9GAMM</name>
<organism evidence="3 5">
    <name type="scientific">Legionella gratiana</name>
    <dbReference type="NCBI Taxonomy" id="45066"/>
    <lineage>
        <taxon>Bacteria</taxon>
        <taxon>Pseudomonadati</taxon>
        <taxon>Pseudomonadota</taxon>
        <taxon>Gammaproteobacteria</taxon>
        <taxon>Legionellales</taxon>
        <taxon>Legionellaceae</taxon>
        <taxon>Legionella</taxon>
    </lineage>
</organism>
<evidence type="ECO:0000256" key="1">
    <source>
        <dbReference type="SAM" id="Phobius"/>
    </source>
</evidence>
<proteinExistence type="predicted"/>
<gene>
    <name evidence="2" type="ORF">Lgra_1606</name>
    <name evidence="3" type="ORF">NCTC12388_01136</name>
</gene>
<reference evidence="3 5" key="2">
    <citation type="submission" date="2018-06" db="EMBL/GenBank/DDBJ databases">
        <authorList>
            <consortium name="Pathogen Informatics"/>
            <person name="Doyle S."/>
        </authorList>
    </citation>
    <scope>NUCLEOTIDE SEQUENCE [LARGE SCALE GENOMIC DNA]</scope>
    <source>
        <strain evidence="3 5">NCTC12388</strain>
    </source>
</reference>
<reference evidence="2 4" key="1">
    <citation type="submission" date="2015-11" db="EMBL/GenBank/DDBJ databases">
        <title>Genomic analysis of 38 Legionella species identifies large and diverse effector repertoires.</title>
        <authorList>
            <person name="Burstein D."/>
            <person name="Amaro F."/>
            <person name="Zusman T."/>
            <person name="Lifshitz Z."/>
            <person name="Cohen O."/>
            <person name="Gilbert J.A."/>
            <person name="Pupko T."/>
            <person name="Shuman H.A."/>
            <person name="Segal G."/>
        </authorList>
    </citation>
    <scope>NUCLEOTIDE SEQUENCE [LARGE SCALE GENOMIC DNA]</scope>
    <source>
        <strain evidence="2 4">Lyon 8420412</strain>
    </source>
</reference>
<keyword evidence="4" id="KW-1185">Reference proteome</keyword>
<keyword evidence="1" id="KW-1133">Transmembrane helix</keyword>
<evidence type="ECO:0000313" key="2">
    <source>
        <dbReference type="EMBL" id="KTD10640.1"/>
    </source>
</evidence>
<feature type="transmembrane region" description="Helical" evidence="1">
    <location>
        <begin position="56"/>
        <end position="74"/>
    </location>
</feature>
<accession>A0A378J706</accession>
<dbReference type="AlphaFoldDB" id="A0A378J706"/>
<keyword evidence="1" id="KW-0472">Membrane</keyword>
<dbReference type="EMBL" id="LNYE01000022">
    <property type="protein sequence ID" value="KTD10640.1"/>
    <property type="molecule type" value="Genomic_DNA"/>
</dbReference>
<evidence type="ECO:0000313" key="4">
    <source>
        <dbReference type="Proteomes" id="UP000054691"/>
    </source>
</evidence>
<sequence length="78" mass="8864">MDMEQKKNSEHPKDAKIRRIKECLLFFIVLIMILGVFGYCVSVLFDVKSLDDERKWATIVITAIISALLGYVVGKSSK</sequence>